<dbReference type="EC" id="2.7.10.1" evidence="2"/>
<keyword evidence="5" id="KW-0812">Transmembrane</keyword>
<name>A0ABU7DDJ5_9TELE</name>
<comment type="caution">
    <text evidence="16">Lacks conserved residue(s) required for the propagation of feature annotation.</text>
</comment>
<comment type="subcellular location">
    <subcellularLocation>
        <location evidence="1">Cell membrane</location>
        <topology evidence="1">Single-pass type I membrane protein</topology>
    </subcellularLocation>
</comment>
<dbReference type="InterPro" id="IPR000998">
    <property type="entry name" value="MAM_dom"/>
</dbReference>
<evidence type="ECO:0000256" key="11">
    <source>
        <dbReference type="ARBA" id="ARBA00023136"/>
    </source>
</evidence>
<dbReference type="CDD" id="cd06263">
    <property type="entry name" value="MAM"/>
    <property type="match status" value="1"/>
</dbReference>
<keyword evidence="12" id="KW-0829">Tyrosine-protein kinase</keyword>
<evidence type="ECO:0000313" key="20">
    <source>
        <dbReference type="Proteomes" id="UP001352852"/>
    </source>
</evidence>
<dbReference type="PROSITE" id="PS50060">
    <property type="entry name" value="MAM_2"/>
    <property type="match status" value="2"/>
</dbReference>
<evidence type="ECO:0000256" key="12">
    <source>
        <dbReference type="ARBA" id="ARBA00023137"/>
    </source>
</evidence>
<feature type="non-terminal residue" evidence="19">
    <location>
        <position position="993"/>
    </location>
</feature>
<evidence type="ECO:0000313" key="19">
    <source>
        <dbReference type="EMBL" id="MED6273192.1"/>
    </source>
</evidence>
<keyword evidence="13 16" id="KW-1015">Disulfide bond</keyword>
<evidence type="ECO:0000256" key="3">
    <source>
        <dbReference type="ARBA" id="ARBA00022475"/>
    </source>
</evidence>
<evidence type="ECO:0000256" key="4">
    <source>
        <dbReference type="ARBA" id="ARBA00022679"/>
    </source>
</evidence>
<organism evidence="19 20">
    <name type="scientific">Characodon lateralis</name>
    <dbReference type="NCBI Taxonomy" id="208331"/>
    <lineage>
        <taxon>Eukaryota</taxon>
        <taxon>Metazoa</taxon>
        <taxon>Chordata</taxon>
        <taxon>Craniata</taxon>
        <taxon>Vertebrata</taxon>
        <taxon>Euteleostomi</taxon>
        <taxon>Actinopterygii</taxon>
        <taxon>Neopterygii</taxon>
        <taxon>Teleostei</taxon>
        <taxon>Neoteleostei</taxon>
        <taxon>Acanthomorphata</taxon>
        <taxon>Ovalentaria</taxon>
        <taxon>Atherinomorphae</taxon>
        <taxon>Cyprinodontiformes</taxon>
        <taxon>Goodeidae</taxon>
        <taxon>Characodon</taxon>
    </lineage>
</organism>
<evidence type="ECO:0000256" key="13">
    <source>
        <dbReference type="ARBA" id="ARBA00023157"/>
    </source>
</evidence>
<evidence type="ECO:0000256" key="17">
    <source>
        <dbReference type="SAM" id="MobiDB-lite"/>
    </source>
</evidence>
<feature type="disulfide bond" evidence="16">
    <location>
        <begin position="561"/>
        <end position="573"/>
    </location>
</feature>
<keyword evidence="7" id="KW-0547">Nucleotide-binding</keyword>
<keyword evidence="15" id="KW-0325">Glycoprotein</keyword>
<feature type="compositionally biased region" description="Basic and acidic residues" evidence="17">
    <location>
        <begin position="914"/>
        <end position="923"/>
    </location>
</feature>
<keyword evidence="10" id="KW-1133">Transmembrane helix</keyword>
<evidence type="ECO:0000259" key="18">
    <source>
        <dbReference type="PROSITE" id="PS50060"/>
    </source>
</evidence>
<keyword evidence="8" id="KW-0418">Kinase</keyword>
<evidence type="ECO:0000256" key="8">
    <source>
        <dbReference type="ARBA" id="ARBA00022777"/>
    </source>
</evidence>
<gene>
    <name evidence="19" type="ORF">CHARACLAT_004124</name>
</gene>
<dbReference type="SMART" id="SM00137">
    <property type="entry name" value="MAM"/>
    <property type="match status" value="1"/>
</dbReference>
<evidence type="ECO:0000256" key="5">
    <source>
        <dbReference type="ARBA" id="ARBA00022692"/>
    </source>
</evidence>
<keyword evidence="9" id="KW-0067">ATP-binding</keyword>
<feature type="region of interest" description="Disordered" evidence="17">
    <location>
        <begin position="909"/>
        <end position="930"/>
    </location>
</feature>
<evidence type="ECO:0000256" key="16">
    <source>
        <dbReference type="PROSITE-ProRule" id="PRU00124"/>
    </source>
</evidence>
<evidence type="ECO:0000256" key="9">
    <source>
        <dbReference type="ARBA" id="ARBA00022840"/>
    </source>
</evidence>
<dbReference type="Proteomes" id="UP001352852">
    <property type="component" value="Unassembled WGS sequence"/>
</dbReference>
<keyword evidence="3" id="KW-1003">Cell membrane</keyword>
<keyword evidence="14" id="KW-0675">Receptor</keyword>
<dbReference type="InterPro" id="IPR013320">
    <property type="entry name" value="ConA-like_dom_sf"/>
</dbReference>
<dbReference type="Pfam" id="PF00629">
    <property type="entry name" value="MAM"/>
    <property type="match status" value="2"/>
</dbReference>
<dbReference type="PANTHER" id="PTHR23282:SF101">
    <property type="entry name" value="MAM DOMAIN-CONTAINING PROTEIN"/>
    <property type="match status" value="1"/>
</dbReference>
<evidence type="ECO:0000256" key="15">
    <source>
        <dbReference type="ARBA" id="ARBA00023180"/>
    </source>
</evidence>
<dbReference type="PROSITE" id="PS50068">
    <property type="entry name" value="LDLRA_2"/>
    <property type="match status" value="1"/>
</dbReference>
<dbReference type="InterPro" id="IPR051560">
    <property type="entry name" value="MAM_domain-containing"/>
</dbReference>
<accession>A0ABU7DDJ5</accession>
<evidence type="ECO:0000256" key="14">
    <source>
        <dbReference type="ARBA" id="ARBA00023170"/>
    </source>
</evidence>
<feature type="compositionally biased region" description="Polar residues" evidence="17">
    <location>
        <begin position="976"/>
        <end position="993"/>
    </location>
</feature>
<evidence type="ECO:0000256" key="6">
    <source>
        <dbReference type="ARBA" id="ARBA00022729"/>
    </source>
</evidence>
<evidence type="ECO:0000256" key="1">
    <source>
        <dbReference type="ARBA" id="ARBA00004251"/>
    </source>
</evidence>
<dbReference type="Pfam" id="PF12810">
    <property type="entry name" value="ALK_LTK_GRD"/>
    <property type="match status" value="1"/>
</dbReference>
<keyword evidence="11" id="KW-0472">Membrane</keyword>
<dbReference type="CDD" id="cd00112">
    <property type="entry name" value="LDLa"/>
    <property type="match status" value="1"/>
</dbReference>
<feature type="region of interest" description="Disordered" evidence="17">
    <location>
        <begin position="49"/>
        <end position="115"/>
    </location>
</feature>
<feature type="region of interest" description="Disordered" evidence="17">
    <location>
        <begin position="960"/>
        <end position="993"/>
    </location>
</feature>
<dbReference type="SMART" id="SM00192">
    <property type="entry name" value="LDLa"/>
    <property type="match status" value="1"/>
</dbReference>
<dbReference type="SUPFAM" id="SSF49899">
    <property type="entry name" value="Concanavalin A-like lectins/glucanases"/>
    <property type="match status" value="2"/>
</dbReference>
<evidence type="ECO:0000256" key="10">
    <source>
        <dbReference type="ARBA" id="ARBA00022989"/>
    </source>
</evidence>
<dbReference type="InterPro" id="IPR036055">
    <property type="entry name" value="LDL_receptor-like_sf"/>
</dbReference>
<reference evidence="19 20" key="1">
    <citation type="submission" date="2021-06" db="EMBL/GenBank/DDBJ databases">
        <authorList>
            <person name="Palmer J.M."/>
        </authorList>
    </citation>
    <scope>NUCLEOTIDE SEQUENCE [LARGE SCALE GENOMIC DNA]</scope>
    <source>
        <strain evidence="19 20">CL_MEX2019</strain>
        <tissue evidence="19">Muscle</tissue>
    </source>
</reference>
<proteinExistence type="predicted"/>
<feature type="domain" description="MAM" evidence="18">
    <location>
        <begin position="603"/>
        <end position="764"/>
    </location>
</feature>
<dbReference type="InterPro" id="IPR002172">
    <property type="entry name" value="LDrepeatLR_classA_rpt"/>
</dbReference>
<dbReference type="Gene3D" id="4.10.400.10">
    <property type="entry name" value="Low-density Lipoprotein Receptor"/>
    <property type="match status" value="1"/>
</dbReference>
<comment type="caution">
    <text evidence="19">The sequence shown here is derived from an EMBL/GenBank/DDBJ whole genome shotgun (WGS) entry which is preliminary data.</text>
</comment>
<dbReference type="PANTHER" id="PTHR23282">
    <property type="entry name" value="APICAL ENDOSOMAL GLYCOPROTEIN PRECURSOR"/>
    <property type="match status" value="1"/>
</dbReference>
<dbReference type="EMBL" id="JAHUTJ010024779">
    <property type="protein sequence ID" value="MED6273192.1"/>
    <property type="molecule type" value="Genomic_DNA"/>
</dbReference>
<dbReference type="Gene3D" id="2.60.120.200">
    <property type="match status" value="2"/>
</dbReference>
<protein>
    <recommendedName>
        <fullName evidence="2">receptor protein-tyrosine kinase</fullName>
        <ecNumber evidence="2">2.7.10.1</ecNumber>
    </recommendedName>
</protein>
<sequence>MGVGGWACVHLQHFFAERQDSLIHDHIERECQKALEEIVASMRRLPAPSSAHLSTEGRRNASAPASAGDQPDASVLAPVPGSTEGGFEDEPPPIVPVSEGFKDEPPPLPVPAPEEFGDKLPPLLVPVPEELNDELPSLPVPVLEKLEDKLPSLPVPVPGGFEDEPPPIVPVMEGFKDEPPPLPVPAPEEFKDELFPLLIPVPVRFEDEPPLLPVPEGFGDEPPPAADLKGSVADLHSLAEDSSGFCTTLLSPTASLSVAGLLTAISEGPLLCSDGLPAVLLVSVPARDDLWAARLNSILEFLCFWPCFGYELLPMSLRPYYLPKKFSNMTTTCVYMLIQPLPSLTPHLHSGVSSAWQTFSDTNAEEKFTDEFLPHLEDDNQLTSCDFESLCYWTLTHNGTHSEWSVVSPKQLKGTKARTTPAIDHSVGQSEGHFLLLSSSDAGKCEHQITSPVLPGSSRQCFLQVALYEAGPTMGNLTVLIKPVLSDLVVHSEVLNHRRPDTHRDEWQVHKAMIGQMDQPFQVTLLYTSCVGEGGVSVALDSLDFIDCVSGDEAEDLNAMCGKSFHCVNSDVCIDQSQVCNFHTDCPLGEDEGSICDALPFGSYCSFESDSCGWSASRQRSGWWRVAGDELLEKQDMQGVTLQRTPGHFLYLQVKESNSFQEAFIQSSFFPPPISSTGCRMHFSLYLYGTFNGSLQVAIEENGTADVPLAWERQGQSTDDWEAVALELIGLHHGFYVNVKAVWGQGSSADLAFDNIAIGAACFNTDLNSLLQMPDFDFLSPLPEPSVTEVSLMTWWFNSCGASGPNGPTQAQCDSTYRNKNVSVTVGKEGPLKGVQMWKVPATNQYLVSAYGAAGGKGAKNHNKRNHGVFISGIFPLEKGEILHILVGHQGEDACPGRNPRTQKICLGESSMIEDSRRSDSGAERAGGGGGGGGATYIFKMEGGELVPLLIAAGGGGNAYLEDPESSLDQMPLEQFENNTAARGTNGQTGAAG</sequence>
<keyword evidence="6" id="KW-0732">Signal</keyword>
<evidence type="ECO:0000256" key="7">
    <source>
        <dbReference type="ARBA" id="ARBA00022741"/>
    </source>
</evidence>
<dbReference type="PROSITE" id="PS00514">
    <property type="entry name" value="FIBRINOGEN_C_1"/>
    <property type="match status" value="1"/>
</dbReference>
<dbReference type="InterPro" id="IPR055163">
    <property type="entry name" value="ALK/LTK-like_GRD"/>
</dbReference>
<feature type="domain" description="MAM" evidence="18">
    <location>
        <begin position="383"/>
        <end position="550"/>
    </location>
</feature>
<evidence type="ECO:0000256" key="2">
    <source>
        <dbReference type="ARBA" id="ARBA00011902"/>
    </source>
</evidence>
<keyword evidence="4" id="KW-0808">Transferase</keyword>
<keyword evidence="20" id="KW-1185">Reference proteome</keyword>
<dbReference type="InterPro" id="IPR020837">
    <property type="entry name" value="Fibrinogen_CS"/>
</dbReference>